<accession>A0A0P6XQW8</accession>
<feature type="transmembrane region" description="Helical" evidence="1">
    <location>
        <begin position="70"/>
        <end position="89"/>
    </location>
</feature>
<feature type="transmembrane region" description="Helical" evidence="1">
    <location>
        <begin position="178"/>
        <end position="196"/>
    </location>
</feature>
<feature type="transmembrane region" description="Helical" evidence="1">
    <location>
        <begin position="208"/>
        <end position="226"/>
    </location>
</feature>
<feature type="transmembrane region" description="Helical" evidence="1">
    <location>
        <begin position="263"/>
        <end position="281"/>
    </location>
</feature>
<dbReference type="RefSeq" id="WP_062420594.1">
    <property type="nucleotide sequence ID" value="NZ_BBYA01000002.1"/>
</dbReference>
<feature type="transmembrane region" description="Helical" evidence="1">
    <location>
        <begin position="127"/>
        <end position="145"/>
    </location>
</feature>
<gene>
    <name evidence="2" type="ORF">ADM99_11000</name>
</gene>
<evidence type="ECO:0008006" key="4">
    <source>
        <dbReference type="Google" id="ProtNLM"/>
    </source>
</evidence>
<feature type="transmembrane region" description="Helical" evidence="1">
    <location>
        <begin position="20"/>
        <end position="38"/>
    </location>
</feature>
<feature type="transmembrane region" description="Helical" evidence="1">
    <location>
        <begin position="45"/>
        <end position="64"/>
    </location>
</feature>
<dbReference type="EMBL" id="LGCK01000010">
    <property type="protein sequence ID" value="KPL71920.1"/>
    <property type="molecule type" value="Genomic_DNA"/>
</dbReference>
<keyword evidence="3" id="KW-1185">Reference proteome</keyword>
<dbReference type="Proteomes" id="UP000050430">
    <property type="component" value="Unassembled WGS sequence"/>
</dbReference>
<keyword evidence="1" id="KW-0812">Transmembrane</keyword>
<feature type="transmembrane region" description="Helical" evidence="1">
    <location>
        <begin position="152"/>
        <end position="172"/>
    </location>
</feature>
<evidence type="ECO:0000313" key="3">
    <source>
        <dbReference type="Proteomes" id="UP000050430"/>
    </source>
</evidence>
<protein>
    <recommendedName>
        <fullName evidence="4">DUF2157 domain-containing protein</fullName>
    </recommendedName>
</protein>
<keyword evidence="1" id="KW-1133">Transmembrane helix</keyword>
<evidence type="ECO:0000313" key="2">
    <source>
        <dbReference type="EMBL" id="KPL71920.1"/>
    </source>
</evidence>
<comment type="caution">
    <text evidence="2">The sequence shown here is derived from an EMBL/GenBank/DDBJ whole genome shotgun (WGS) entry which is preliminary data.</text>
</comment>
<reference evidence="2 3" key="1">
    <citation type="submission" date="2015-07" db="EMBL/GenBank/DDBJ databases">
        <title>Genome sequence of Leptolinea tardivitalis DSM 16556.</title>
        <authorList>
            <person name="Hemp J."/>
            <person name="Ward L.M."/>
            <person name="Pace L.A."/>
            <person name="Fischer W.W."/>
        </authorList>
    </citation>
    <scope>NUCLEOTIDE SEQUENCE [LARGE SCALE GENOMIC DNA]</scope>
    <source>
        <strain evidence="2 3">YMTK-2</strain>
    </source>
</reference>
<keyword evidence="1" id="KW-0472">Membrane</keyword>
<proteinExistence type="predicted"/>
<dbReference type="AlphaFoldDB" id="A0A0P6XQW8"/>
<sequence>MEQNFQTPPVKQPLDNPKFTPTFFGAILVMAGFLILLDQYLRTEWLSLTVVPAIGLILLASGLNSRHMGWIIPGVLVGAAGTAGVILFGSLIEDKPFTIRLGWALFSIAAGFIAILFFSLVYAKHHAWWAFLVASVFTGVAYPFITDRLQVFIFLASICFLVGVAFLAWGFFERLFGLLIPGCLLAGLGPGFYLGFVTNAANNELVQIGFLITCFGLGWVMITLSSRMINPIFLWWPLIPGGILTMVGWGLTIGGNRGSAMTLIGNTGSISLIIFGLYLILMRRGIRK</sequence>
<name>A0A0P6XQW8_9CHLR</name>
<dbReference type="OrthoDB" id="159622at2"/>
<evidence type="ECO:0000256" key="1">
    <source>
        <dbReference type="SAM" id="Phobius"/>
    </source>
</evidence>
<feature type="transmembrane region" description="Helical" evidence="1">
    <location>
        <begin position="232"/>
        <end position="251"/>
    </location>
</feature>
<organism evidence="2 3">
    <name type="scientific">Leptolinea tardivitalis</name>
    <dbReference type="NCBI Taxonomy" id="229920"/>
    <lineage>
        <taxon>Bacteria</taxon>
        <taxon>Bacillati</taxon>
        <taxon>Chloroflexota</taxon>
        <taxon>Anaerolineae</taxon>
        <taxon>Anaerolineales</taxon>
        <taxon>Anaerolineaceae</taxon>
        <taxon>Leptolinea</taxon>
    </lineage>
</organism>
<feature type="transmembrane region" description="Helical" evidence="1">
    <location>
        <begin position="101"/>
        <end position="121"/>
    </location>
</feature>